<organism evidence="1 2">
    <name type="scientific">Mycteria americana</name>
    <name type="common">Wood stork</name>
    <dbReference type="NCBI Taxonomy" id="33587"/>
    <lineage>
        <taxon>Eukaryota</taxon>
        <taxon>Metazoa</taxon>
        <taxon>Chordata</taxon>
        <taxon>Craniata</taxon>
        <taxon>Vertebrata</taxon>
        <taxon>Euteleostomi</taxon>
        <taxon>Archelosauria</taxon>
        <taxon>Archosauria</taxon>
        <taxon>Dinosauria</taxon>
        <taxon>Saurischia</taxon>
        <taxon>Theropoda</taxon>
        <taxon>Coelurosauria</taxon>
        <taxon>Aves</taxon>
        <taxon>Neognathae</taxon>
        <taxon>Neoaves</taxon>
        <taxon>Aequornithes</taxon>
        <taxon>Ciconiiformes</taxon>
        <taxon>Ciconiidae</taxon>
        <taxon>Mycteria</taxon>
    </lineage>
</organism>
<protein>
    <submittedName>
        <fullName evidence="1">Uncharacterized protein</fullName>
    </submittedName>
</protein>
<comment type="caution">
    <text evidence="1">The sequence shown here is derived from an EMBL/GenBank/DDBJ whole genome shotgun (WGS) entry which is preliminary data.</text>
</comment>
<gene>
    <name evidence="1" type="ORF">QYF61_018451</name>
</gene>
<name>A0AAN7RL26_MYCAM</name>
<reference evidence="1 2" key="1">
    <citation type="journal article" date="2023" name="J. Hered.">
        <title>Chromosome-level genome of the wood stork (Mycteria americana) provides insight into avian chromosome evolution.</title>
        <authorList>
            <person name="Flamio R. Jr."/>
            <person name="Ramstad K.M."/>
        </authorList>
    </citation>
    <scope>NUCLEOTIDE SEQUENCE [LARGE SCALE GENOMIC DNA]</scope>
    <source>
        <strain evidence="1">JAX WOST 10</strain>
    </source>
</reference>
<evidence type="ECO:0000313" key="1">
    <source>
        <dbReference type="EMBL" id="KAK4807110.1"/>
    </source>
</evidence>
<evidence type="ECO:0000313" key="2">
    <source>
        <dbReference type="Proteomes" id="UP001333110"/>
    </source>
</evidence>
<accession>A0AAN7RL26</accession>
<proteinExistence type="predicted"/>
<dbReference type="Proteomes" id="UP001333110">
    <property type="component" value="Unassembled WGS sequence"/>
</dbReference>
<keyword evidence="2" id="KW-1185">Reference proteome</keyword>
<dbReference type="EMBL" id="JAUNZN010000032">
    <property type="protein sequence ID" value="KAK4807110.1"/>
    <property type="molecule type" value="Genomic_DNA"/>
</dbReference>
<sequence length="264" mass="29157">MASLPLRESTAPPNLVSLANLLNVHSTPASRSFIKALKSTGPKTEPWGTPLVTGCQPDLPVNWDLSRLQRPLKNNGEGSHDDIGQLFQYPGMNPIRPHRLMCIQLEQQVSNKFRIGWEFIIPPVMVFQHRALGVPGPIIGVEDRGKEGIKHLCFVYIPICEFGLEGNFKGHLVQPPCNEQGHLQLDQVAQSPDKLTLTVSRDGASTTSLGNLFQCFTTLIVKNFFLISSLNLPSFSLKPLPLVLSQQALVKSLAPSFLEAPFKY</sequence>
<dbReference type="AlphaFoldDB" id="A0AAN7RL26"/>